<reference evidence="11 12" key="1">
    <citation type="journal article" date="2010" name="Stand. Genomic Sci.">
        <title>Complete genome sequence of Spirochaeta smaragdinae type strain (SEBR 4228).</title>
        <authorList>
            <person name="Mavromatis K."/>
            <person name="Yasawong M."/>
            <person name="Chertkov O."/>
            <person name="Lapidus A."/>
            <person name="Lucas S."/>
            <person name="Nolan M."/>
            <person name="Del Rio T.G."/>
            <person name="Tice H."/>
            <person name="Cheng J.F."/>
            <person name="Pitluck S."/>
            <person name="Liolios K."/>
            <person name="Ivanova N."/>
            <person name="Tapia R."/>
            <person name="Han C."/>
            <person name="Bruce D."/>
            <person name="Goodwin L."/>
            <person name="Pati A."/>
            <person name="Chen A."/>
            <person name="Palaniappan K."/>
            <person name="Land M."/>
            <person name="Hauser L."/>
            <person name="Chang Y.J."/>
            <person name="Jeffries C.D."/>
            <person name="Detter J.C."/>
            <person name="Rohde M."/>
            <person name="Brambilla E."/>
            <person name="Spring S."/>
            <person name="Goker M."/>
            <person name="Sikorski J."/>
            <person name="Woyke T."/>
            <person name="Bristow J."/>
            <person name="Eisen J.A."/>
            <person name="Markowitz V."/>
            <person name="Hugenholtz P."/>
            <person name="Klenk H.P."/>
            <person name="Kyrpides N.C."/>
        </authorList>
    </citation>
    <scope>NUCLEOTIDE SEQUENCE [LARGE SCALE GENOMIC DNA]</scope>
    <source>
        <strain evidence="12">DSM 11293 / JCM 15392 / SEBR 4228</strain>
    </source>
</reference>
<comment type="similarity">
    <text evidence="2">Belongs to the organic radical-activating enzymes family.</text>
</comment>
<accession>E1RA92</accession>
<protein>
    <submittedName>
        <fullName evidence="11">Glycyl-radical enzyme activating protein family</fullName>
        <ecNumber evidence="11">1.97.1.4</ecNumber>
    </submittedName>
</protein>
<dbReference type="InterPro" id="IPR017900">
    <property type="entry name" value="4Fe4S_Fe_S_CS"/>
</dbReference>
<dbReference type="Proteomes" id="UP000002318">
    <property type="component" value="Chromosome"/>
</dbReference>
<evidence type="ECO:0000256" key="7">
    <source>
        <dbReference type="ARBA" id="ARBA00023004"/>
    </source>
</evidence>
<dbReference type="InterPro" id="IPR012839">
    <property type="entry name" value="Organic_radical_activase"/>
</dbReference>
<evidence type="ECO:0000256" key="4">
    <source>
        <dbReference type="ARBA" id="ARBA00022691"/>
    </source>
</evidence>
<feature type="domain" description="Radical SAM core" evidence="10">
    <location>
        <begin position="16"/>
        <end position="298"/>
    </location>
</feature>
<keyword evidence="6 11" id="KW-0560">Oxidoreductase</keyword>
<keyword evidence="5" id="KW-0479">Metal-binding</keyword>
<dbReference type="OrthoDB" id="9782387at2"/>
<keyword evidence="4" id="KW-0949">S-adenosyl-L-methionine</keyword>
<dbReference type="InterPro" id="IPR040074">
    <property type="entry name" value="BssD/PflA/YjjW"/>
</dbReference>
<organism evidence="11 12">
    <name type="scientific">Sediminispirochaeta smaragdinae (strain DSM 11293 / JCM 15392 / SEBR 4228)</name>
    <name type="common">Spirochaeta smaragdinae</name>
    <dbReference type="NCBI Taxonomy" id="573413"/>
    <lineage>
        <taxon>Bacteria</taxon>
        <taxon>Pseudomonadati</taxon>
        <taxon>Spirochaetota</taxon>
        <taxon>Spirochaetia</taxon>
        <taxon>Spirochaetales</taxon>
        <taxon>Spirochaetaceae</taxon>
        <taxon>Sediminispirochaeta</taxon>
    </lineage>
</organism>
<dbReference type="InterPro" id="IPR017896">
    <property type="entry name" value="4Fe4S_Fe-S-bd"/>
</dbReference>
<dbReference type="AlphaFoldDB" id="E1RA92"/>
<dbReference type="PROSITE" id="PS51379">
    <property type="entry name" value="4FE4S_FER_2"/>
    <property type="match status" value="2"/>
</dbReference>
<proteinExistence type="inferred from homology"/>
<dbReference type="Pfam" id="PF04055">
    <property type="entry name" value="Radical_SAM"/>
    <property type="match status" value="1"/>
</dbReference>
<feature type="domain" description="4Fe-4S ferredoxin-type" evidence="9">
    <location>
        <begin position="47"/>
        <end position="76"/>
    </location>
</feature>
<dbReference type="eggNOG" id="COG1180">
    <property type="taxonomic scope" value="Bacteria"/>
</dbReference>
<dbReference type="PROSITE" id="PS51918">
    <property type="entry name" value="RADICAL_SAM"/>
    <property type="match status" value="1"/>
</dbReference>
<dbReference type="PANTHER" id="PTHR30352:SF4">
    <property type="entry name" value="PYRUVATE FORMATE-LYASE 2-ACTIVATING ENZYME"/>
    <property type="match status" value="1"/>
</dbReference>
<dbReference type="InterPro" id="IPR007197">
    <property type="entry name" value="rSAM"/>
</dbReference>
<dbReference type="Pfam" id="PF13353">
    <property type="entry name" value="Fer4_12"/>
    <property type="match status" value="1"/>
</dbReference>
<dbReference type="STRING" id="573413.Spirs_0226"/>
<dbReference type="NCBIfam" id="TIGR02494">
    <property type="entry name" value="PFLE_PFLC"/>
    <property type="match status" value="1"/>
</dbReference>
<dbReference type="PIRSF" id="PIRSF000371">
    <property type="entry name" value="PFL_act_enz"/>
    <property type="match status" value="1"/>
</dbReference>
<dbReference type="CDD" id="cd01335">
    <property type="entry name" value="Radical_SAM"/>
    <property type="match status" value="1"/>
</dbReference>
<dbReference type="PROSITE" id="PS01087">
    <property type="entry name" value="RADICAL_ACTIVATING"/>
    <property type="match status" value="1"/>
</dbReference>
<keyword evidence="3" id="KW-0004">4Fe-4S</keyword>
<dbReference type="PROSITE" id="PS00198">
    <property type="entry name" value="4FE4S_FER_1"/>
    <property type="match status" value="1"/>
</dbReference>
<evidence type="ECO:0000256" key="2">
    <source>
        <dbReference type="ARBA" id="ARBA00009777"/>
    </source>
</evidence>
<evidence type="ECO:0000259" key="9">
    <source>
        <dbReference type="PROSITE" id="PS51379"/>
    </source>
</evidence>
<dbReference type="Gene3D" id="3.80.30.10">
    <property type="entry name" value="pyruvate-formate lyase- activating enzyme"/>
    <property type="match status" value="1"/>
</dbReference>
<dbReference type="PANTHER" id="PTHR30352">
    <property type="entry name" value="PYRUVATE FORMATE-LYASE-ACTIVATING ENZYME"/>
    <property type="match status" value="1"/>
</dbReference>
<sequence>MAENLTIFELERYALEDGPGIRTVVFFKGCNLHCLWCQNPESQQRRPQVLYYRKQCVGCGKCIETCPAGAIDTASDLGFVTIHDRCTLCASCVDACFYNARRIAGEVRSSEDIMREIMKDQSFYENSGGGVTFSGGEPLLQIEGLVDLASRCRSEGIHTALETAGSVPWDRFERIFPYMNLIYFDVKHIDPLVHERVVGAPNGVILNNLIRLSREFEPVIVRIPVIPGVNDSPEVIGDICSFLSTRTRVRKVELLPFHRLGSGKYAALGREDSMEGVPSLDKAACLPLAGLGKRFGLDITVGAGH</sequence>
<evidence type="ECO:0000256" key="8">
    <source>
        <dbReference type="ARBA" id="ARBA00023014"/>
    </source>
</evidence>
<gene>
    <name evidence="11" type="ordered locus">Spirs_0226</name>
</gene>
<feature type="domain" description="4Fe-4S ferredoxin-type" evidence="9">
    <location>
        <begin position="77"/>
        <end position="106"/>
    </location>
</feature>
<dbReference type="GO" id="GO:0043365">
    <property type="term" value="F:[formate-C-acetyltransferase]-activating enzyme activity"/>
    <property type="evidence" value="ECO:0007669"/>
    <property type="project" value="UniProtKB-EC"/>
</dbReference>
<dbReference type="Pfam" id="PF00037">
    <property type="entry name" value="Fer4"/>
    <property type="match status" value="1"/>
</dbReference>
<keyword evidence="8" id="KW-0411">Iron-sulfur</keyword>
<dbReference type="GO" id="GO:0046872">
    <property type="term" value="F:metal ion binding"/>
    <property type="evidence" value="ECO:0007669"/>
    <property type="project" value="UniProtKB-KW"/>
</dbReference>
<dbReference type="InterPro" id="IPR001989">
    <property type="entry name" value="Radical_activat_CS"/>
</dbReference>
<evidence type="ECO:0000256" key="5">
    <source>
        <dbReference type="ARBA" id="ARBA00022723"/>
    </source>
</evidence>
<comment type="cofactor">
    <cofactor evidence="1">
        <name>[4Fe-4S] cluster</name>
        <dbReference type="ChEBI" id="CHEBI:49883"/>
    </cofactor>
</comment>
<dbReference type="HOGENOM" id="CLU_058969_0_0_12"/>
<dbReference type="KEGG" id="ssm:Spirs_0226"/>
<keyword evidence="12" id="KW-1185">Reference proteome</keyword>
<name>E1RA92_SEDSS</name>
<dbReference type="SFLD" id="SFLDS00029">
    <property type="entry name" value="Radical_SAM"/>
    <property type="match status" value="1"/>
</dbReference>
<keyword evidence="7" id="KW-0408">Iron</keyword>
<dbReference type="EMBL" id="CP002116">
    <property type="protein sequence ID" value="ADK79383.1"/>
    <property type="molecule type" value="Genomic_DNA"/>
</dbReference>
<dbReference type="Gene3D" id="3.30.70.20">
    <property type="match status" value="1"/>
</dbReference>
<dbReference type="SFLD" id="SFLDG01118">
    <property type="entry name" value="activating_enzymes__group_2"/>
    <property type="match status" value="1"/>
</dbReference>
<evidence type="ECO:0000259" key="10">
    <source>
        <dbReference type="PROSITE" id="PS51918"/>
    </source>
</evidence>
<dbReference type="RefSeq" id="WP_013252847.1">
    <property type="nucleotide sequence ID" value="NC_014364.1"/>
</dbReference>
<evidence type="ECO:0000313" key="12">
    <source>
        <dbReference type="Proteomes" id="UP000002318"/>
    </source>
</evidence>
<dbReference type="SUPFAM" id="SSF54862">
    <property type="entry name" value="4Fe-4S ferredoxins"/>
    <property type="match status" value="1"/>
</dbReference>
<evidence type="ECO:0000256" key="3">
    <source>
        <dbReference type="ARBA" id="ARBA00022485"/>
    </source>
</evidence>
<evidence type="ECO:0000313" key="11">
    <source>
        <dbReference type="EMBL" id="ADK79383.1"/>
    </source>
</evidence>
<dbReference type="EC" id="1.97.1.4" evidence="11"/>
<dbReference type="InterPro" id="IPR034457">
    <property type="entry name" value="Organic_radical-activating"/>
</dbReference>
<dbReference type="GO" id="GO:0051539">
    <property type="term" value="F:4 iron, 4 sulfur cluster binding"/>
    <property type="evidence" value="ECO:0007669"/>
    <property type="project" value="UniProtKB-KW"/>
</dbReference>
<evidence type="ECO:0000256" key="6">
    <source>
        <dbReference type="ARBA" id="ARBA00023002"/>
    </source>
</evidence>
<evidence type="ECO:0000256" key="1">
    <source>
        <dbReference type="ARBA" id="ARBA00001966"/>
    </source>
</evidence>
<dbReference type="SFLD" id="SFLDG01066">
    <property type="entry name" value="organic_radical-activating_enz"/>
    <property type="match status" value="1"/>
</dbReference>